<name>A0AAU9IML7_9CILI</name>
<dbReference type="Gene3D" id="3.90.1720.10">
    <property type="entry name" value="endopeptidase domain like (from Nostoc punctiforme)"/>
    <property type="match status" value="1"/>
</dbReference>
<dbReference type="SMART" id="SM00233">
    <property type="entry name" value="PH"/>
    <property type="match status" value="1"/>
</dbReference>
<comment type="caution">
    <text evidence="2">The sequence shown here is derived from an EMBL/GenBank/DDBJ whole genome shotgun (WGS) entry which is preliminary data.</text>
</comment>
<evidence type="ECO:0000259" key="1">
    <source>
        <dbReference type="PROSITE" id="PS50003"/>
    </source>
</evidence>
<feature type="domain" description="PH" evidence="1">
    <location>
        <begin position="42"/>
        <end position="140"/>
    </location>
</feature>
<dbReference type="SUPFAM" id="SSF50729">
    <property type="entry name" value="PH domain-like"/>
    <property type="match status" value="1"/>
</dbReference>
<evidence type="ECO:0000313" key="3">
    <source>
        <dbReference type="Proteomes" id="UP001162131"/>
    </source>
</evidence>
<dbReference type="Pfam" id="PF05708">
    <property type="entry name" value="Peptidase_C92"/>
    <property type="match status" value="1"/>
</dbReference>
<dbReference type="SUPFAM" id="SSF54001">
    <property type="entry name" value="Cysteine proteinases"/>
    <property type="match status" value="1"/>
</dbReference>
<dbReference type="PANTHER" id="PTHR47112:SF1">
    <property type="entry name" value="PX DOMAIN-CONTAINING PROTEIN"/>
    <property type="match status" value="1"/>
</dbReference>
<dbReference type="EMBL" id="CAJZBQ010000013">
    <property type="protein sequence ID" value="CAG9315016.1"/>
    <property type="molecule type" value="Genomic_DNA"/>
</dbReference>
<evidence type="ECO:0000313" key="2">
    <source>
        <dbReference type="EMBL" id="CAG9315016.1"/>
    </source>
</evidence>
<keyword evidence="3" id="KW-1185">Reference proteome</keyword>
<dbReference type="Proteomes" id="UP001162131">
    <property type="component" value="Unassembled WGS sequence"/>
</dbReference>
<dbReference type="Gene3D" id="2.30.29.30">
    <property type="entry name" value="Pleckstrin-homology domain (PH domain)/Phosphotyrosine-binding domain (PTB)"/>
    <property type="match status" value="1"/>
</dbReference>
<reference evidence="2" key="1">
    <citation type="submission" date="2021-09" db="EMBL/GenBank/DDBJ databases">
        <authorList>
            <consortium name="AG Swart"/>
            <person name="Singh M."/>
            <person name="Singh A."/>
            <person name="Seah K."/>
            <person name="Emmerich C."/>
        </authorList>
    </citation>
    <scope>NUCLEOTIDE SEQUENCE</scope>
    <source>
        <strain evidence="2">ATCC30299</strain>
    </source>
</reference>
<organism evidence="2 3">
    <name type="scientific">Blepharisma stoltei</name>
    <dbReference type="NCBI Taxonomy" id="1481888"/>
    <lineage>
        <taxon>Eukaryota</taxon>
        <taxon>Sar</taxon>
        <taxon>Alveolata</taxon>
        <taxon>Ciliophora</taxon>
        <taxon>Postciliodesmatophora</taxon>
        <taxon>Heterotrichea</taxon>
        <taxon>Heterotrichida</taxon>
        <taxon>Blepharismidae</taxon>
        <taxon>Blepharisma</taxon>
    </lineage>
</organism>
<dbReference type="AlphaFoldDB" id="A0AAU9IML7"/>
<dbReference type="InterPro" id="IPR001849">
    <property type="entry name" value="PH_domain"/>
</dbReference>
<dbReference type="PROSITE" id="PS50003">
    <property type="entry name" value="PH_DOMAIN"/>
    <property type="match status" value="1"/>
</dbReference>
<protein>
    <recommendedName>
        <fullName evidence="1">PH domain-containing protein</fullName>
    </recommendedName>
</protein>
<dbReference type="Pfam" id="PF00169">
    <property type="entry name" value="PH"/>
    <property type="match status" value="1"/>
</dbReference>
<dbReference type="InterPro" id="IPR011993">
    <property type="entry name" value="PH-like_dom_sf"/>
</dbReference>
<dbReference type="PANTHER" id="PTHR47112">
    <property type="entry name" value="PX DOMAIN-CONTAINING PROTEIN"/>
    <property type="match status" value="1"/>
</dbReference>
<dbReference type="InterPro" id="IPR038765">
    <property type="entry name" value="Papain-like_cys_pep_sf"/>
</dbReference>
<sequence>MEIHTDPVNASLDNIPTASVLSENLWSKKSIIESENSKTPNLIEKSGWLQKKSSHLIKRWQWRFFVLKDHKLLYFHSQTERLPSATINFNQVTINIQVLETKNSPELILIPLNSKRIFHLRASSMDEILPWATAIIQHIEHSKGNLHTLSHISSQKKFWRIARISHQEFLDEASSGDILLFQSKSLPSTIQRKLVGSKYDHVALIINLKGTIMILEATRVLGVNVLVWDEFIDKNWHLLYSKIVYRKLSVENPEKVHDKIAEFCDEVVGKKFRFKLTKRRKKNNGQGQEGFFCSELVAAAYQRIGIMKSDVIPSYFWPSYFADDKKLPLIDCALSQEFIIDFDL</sequence>
<dbReference type="InterPro" id="IPR024453">
    <property type="entry name" value="Peptidase_C92"/>
</dbReference>
<proteinExistence type="predicted"/>
<gene>
    <name evidence="2" type="ORF">BSTOLATCC_MIC12794</name>
</gene>
<accession>A0AAU9IML7</accession>